<reference evidence="2" key="3">
    <citation type="submission" date="2008-04" db="EMBL/GenBank/DDBJ databases">
        <title>Complete sequence of chromosome of Exiguobacterium sibiricum 255-15.</title>
        <authorList>
            <consortium name="US DOE Joint Genome Institute"/>
            <person name="Copeland A."/>
            <person name="Lucas S."/>
            <person name="Lapidus A."/>
            <person name="Glavina del Rio T."/>
            <person name="Dalin E."/>
            <person name="Tice H."/>
            <person name="Bruce D."/>
            <person name="Goodwin L."/>
            <person name="Pitluck S."/>
            <person name="Kiss H."/>
            <person name="Chertkov O."/>
            <person name="Monk C."/>
            <person name="Brettin T."/>
            <person name="Detter J.C."/>
            <person name="Han C."/>
            <person name="Kuske C.R."/>
            <person name="Schmutz J."/>
            <person name="Larimer F."/>
            <person name="Land M."/>
            <person name="Hauser L."/>
            <person name="Kyrpides N."/>
            <person name="Mikhailova N."/>
            <person name="Vishnivetskaya T."/>
            <person name="Rodrigues D.F."/>
            <person name="Gilichinsky D."/>
            <person name="Tiedje J."/>
            <person name="Richardson P."/>
        </authorList>
    </citation>
    <scope>NUCLEOTIDE SEQUENCE [LARGE SCALE GENOMIC DNA]</scope>
    <source>
        <strain evidence="2">DSM 17290 / CIP 109462 / JCM 13490 / 255-15</strain>
    </source>
</reference>
<accession>B1YIH0</accession>
<dbReference type="EMBL" id="CP001022">
    <property type="protein sequence ID" value="ACB59853.1"/>
    <property type="molecule type" value="Genomic_DNA"/>
</dbReference>
<dbReference type="AlphaFoldDB" id="B1YIH0"/>
<reference evidence="1 2" key="2">
    <citation type="journal article" date="2008" name="BMC Genomics">
        <title>Architecture of thermal adaptation in an Exiguobacterium sibiricum strain isolated from 3 million year old permafrost: a genome and transcriptome approach.</title>
        <authorList>
            <person name="Rodrigues D.F."/>
            <person name="Ivanova N."/>
            <person name="He Z."/>
            <person name="Huebner M."/>
            <person name="Zhou J."/>
            <person name="Tiedje J.M."/>
        </authorList>
    </citation>
    <scope>NUCLEOTIDE SEQUENCE [LARGE SCALE GENOMIC DNA]</scope>
    <source>
        <strain evidence="2">DSM 17290 / CIP 109462 / JCM 13490 / 255-15</strain>
    </source>
</reference>
<protein>
    <submittedName>
        <fullName evidence="1">Uncharacterized protein</fullName>
    </submittedName>
</protein>
<name>B1YIH0_EXIS2</name>
<reference evidence="1 2" key="1">
    <citation type="journal article" date="2006" name="Extremophiles">
        <title>Characterization of Exiguobacterium isolates from the Siberian permafrost. Description of Exiguobacterium sibiricum sp. nov.</title>
        <authorList>
            <person name="Rodrigues D.F."/>
            <person name="Goris J."/>
            <person name="Vishnivetskaya T."/>
            <person name="Gilichinsky D."/>
            <person name="Thomashow M.F."/>
            <person name="Tiedje J.M."/>
        </authorList>
    </citation>
    <scope>NUCLEOTIDE SEQUENCE [LARGE SCALE GENOMIC DNA]</scope>
    <source>
        <strain evidence="2">DSM 17290 / CIP 109462 / JCM 13490 / 255-15</strain>
    </source>
</reference>
<dbReference type="Proteomes" id="UP000001681">
    <property type="component" value="Chromosome"/>
</dbReference>
<evidence type="ECO:0000313" key="2">
    <source>
        <dbReference type="Proteomes" id="UP000001681"/>
    </source>
</evidence>
<dbReference type="KEGG" id="esi:Exig_0369"/>
<evidence type="ECO:0000313" key="1">
    <source>
        <dbReference type="EMBL" id="ACB59853.1"/>
    </source>
</evidence>
<gene>
    <name evidence="1" type="ordered locus">Exig_0369</name>
</gene>
<dbReference type="RefSeq" id="WP_012369277.1">
    <property type="nucleotide sequence ID" value="NC_010556.1"/>
</dbReference>
<dbReference type="HOGENOM" id="CLU_1183606_0_0_9"/>
<sequence length="234" mass="26820">MKRIQIADFDRRMPPLELREMDDYYEAVLVSNYDELYPSTQVRTIQLADIYVNLVMTSEGAHLVSALFLKPVEVPDIVAWMQLYTIGFATADATGYYVEQADEILEIVLYQGNPIVIATRGTDRLYYETEGAIEMRRESSEVIGKKPLLYLNGEARFEVPHLEFNPNQDEIHINGTFLFADYMDTYQGRVGFFRKTDSNLPIVLLVGKAIIEMELTENPDGSRILVIEQPYDEA</sequence>
<dbReference type="OrthoDB" id="2354479at2"/>
<keyword evidence="2" id="KW-1185">Reference proteome</keyword>
<proteinExistence type="predicted"/>
<organism evidence="1 2">
    <name type="scientific">Exiguobacterium sibiricum (strain DSM 17290 / CCUG 55495 / CIP 109462 / JCM 13490 / 255-15)</name>
    <dbReference type="NCBI Taxonomy" id="262543"/>
    <lineage>
        <taxon>Bacteria</taxon>
        <taxon>Bacillati</taxon>
        <taxon>Bacillota</taxon>
        <taxon>Bacilli</taxon>
        <taxon>Bacillales</taxon>
        <taxon>Bacillales Family XII. Incertae Sedis</taxon>
        <taxon>Exiguobacterium</taxon>
    </lineage>
</organism>